<evidence type="ECO:0000313" key="13">
    <source>
        <dbReference type="EMBL" id="MBB5221184.1"/>
    </source>
</evidence>
<comment type="subcellular location">
    <subcellularLocation>
        <location evidence="9">Cytoplasm</location>
    </subcellularLocation>
</comment>
<dbReference type="AlphaFoldDB" id="A0A840SJP9"/>
<comment type="pathway">
    <text evidence="2">Carbohydrate biosynthesis; Calvin cycle.</text>
</comment>
<feature type="binding site" evidence="9">
    <location>
        <position position="98"/>
    </location>
    <ligand>
        <name>Mg(2+)</name>
        <dbReference type="ChEBI" id="CHEBI:18420"/>
        <label>1</label>
    </ligand>
</feature>
<dbReference type="EC" id="3.1.3.11" evidence="9"/>
<dbReference type="PRINTS" id="PR00115">
    <property type="entry name" value="F16BPHPHTASE"/>
</dbReference>
<evidence type="ECO:0000256" key="10">
    <source>
        <dbReference type="RuleBase" id="RU000508"/>
    </source>
</evidence>
<dbReference type="GO" id="GO:0000287">
    <property type="term" value="F:magnesium ion binding"/>
    <property type="evidence" value="ECO:0007669"/>
    <property type="project" value="UniProtKB-UniRule"/>
</dbReference>
<dbReference type="PANTHER" id="PTHR11556">
    <property type="entry name" value="FRUCTOSE-1,6-BISPHOSPHATASE-RELATED"/>
    <property type="match status" value="1"/>
</dbReference>
<evidence type="ECO:0000259" key="11">
    <source>
        <dbReference type="Pfam" id="PF00316"/>
    </source>
</evidence>
<feature type="binding site" evidence="9">
    <location>
        <position position="79"/>
    </location>
    <ligand>
        <name>Mg(2+)</name>
        <dbReference type="ChEBI" id="CHEBI:18420"/>
        <label>1</label>
    </ligand>
</feature>
<protein>
    <recommendedName>
        <fullName evidence="9">Fructose-1,6-bisphosphatase class 1</fullName>
        <shortName evidence="9">FBPase class 1</shortName>
        <ecNumber evidence="9">3.1.3.11</ecNumber>
    </recommendedName>
    <alternativeName>
        <fullName evidence="9">D-fructose-1,6-bisphosphate 1-phosphohydrolase class 1</fullName>
    </alternativeName>
</protein>
<dbReference type="GO" id="GO:0006094">
    <property type="term" value="P:gluconeogenesis"/>
    <property type="evidence" value="ECO:0007669"/>
    <property type="project" value="UniProtKB-UniRule"/>
</dbReference>
<keyword evidence="5 9" id="KW-0479">Metal-binding</keyword>
<evidence type="ECO:0000256" key="5">
    <source>
        <dbReference type="ARBA" id="ARBA00022723"/>
    </source>
</evidence>
<dbReference type="Gene3D" id="3.40.190.80">
    <property type="match status" value="1"/>
</dbReference>
<feature type="binding site" evidence="9">
    <location>
        <position position="98"/>
    </location>
    <ligand>
        <name>Mg(2+)</name>
        <dbReference type="ChEBI" id="CHEBI:18420"/>
        <label>2</label>
    </ligand>
</feature>
<dbReference type="InterPro" id="IPR033391">
    <property type="entry name" value="FBPase_N"/>
</dbReference>
<dbReference type="GO" id="GO:0006002">
    <property type="term" value="P:fructose 6-phosphate metabolic process"/>
    <property type="evidence" value="ECO:0007669"/>
    <property type="project" value="TreeGrafter"/>
</dbReference>
<dbReference type="CDD" id="cd00354">
    <property type="entry name" value="FBPase"/>
    <property type="match status" value="1"/>
</dbReference>
<dbReference type="GO" id="GO:0005986">
    <property type="term" value="P:sucrose biosynthetic process"/>
    <property type="evidence" value="ECO:0007669"/>
    <property type="project" value="TreeGrafter"/>
</dbReference>
<comment type="cofactor">
    <cofactor evidence="9">
        <name>Mg(2+)</name>
        <dbReference type="ChEBI" id="CHEBI:18420"/>
    </cofactor>
    <text evidence="9">Binds 2 magnesium ions per subunit.</text>
</comment>
<comment type="caution">
    <text evidence="9">Lacks conserved residue(s) required for the propagation of feature annotation.</text>
</comment>
<dbReference type="PIRSF" id="PIRSF500210">
    <property type="entry name" value="FBPtase"/>
    <property type="match status" value="1"/>
</dbReference>
<keyword evidence="14" id="KW-1185">Reference proteome</keyword>
<comment type="caution">
    <text evidence="13">The sequence shown here is derived from an EMBL/GenBank/DDBJ whole genome shotgun (WGS) entry which is preliminary data.</text>
</comment>
<keyword evidence="4 9" id="KW-0963">Cytoplasm</keyword>
<dbReference type="RefSeq" id="WP_184147581.1">
    <property type="nucleotide sequence ID" value="NZ_JACHFM010000001.1"/>
</dbReference>
<dbReference type="SUPFAM" id="SSF56655">
    <property type="entry name" value="Carbohydrate phosphatase"/>
    <property type="match status" value="1"/>
</dbReference>
<dbReference type="InterPro" id="IPR044015">
    <property type="entry name" value="FBPase_C_dom"/>
</dbReference>
<dbReference type="FunFam" id="3.40.190.80:FF:000011">
    <property type="entry name" value="Fructose-1,6-bisphosphatase class 1"/>
    <property type="match status" value="1"/>
</dbReference>
<evidence type="ECO:0000256" key="4">
    <source>
        <dbReference type="ARBA" id="ARBA00022490"/>
    </source>
</evidence>
<dbReference type="GO" id="GO:0030388">
    <property type="term" value="P:fructose 1,6-bisphosphate metabolic process"/>
    <property type="evidence" value="ECO:0007669"/>
    <property type="project" value="TreeGrafter"/>
</dbReference>
<evidence type="ECO:0000259" key="12">
    <source>
        <dbReference type="Pfam" id="PF18913"/>
    </source>
</evidence>
<feature type="binding site" evidence="9">
    <location>
        <position position="261"/>
    </location>
    <ligand>
        <name>Mg(2+)</name>
        <dbReference type="ChEBI" id="CHEBI:18420"/>
        <label>2</label>
    </ligand>
</feature>
<evidence type="ECO:0000256" key="2">
    <source>
        <dbReference type="ARBA" id="ARBA00005215"/>
    </source>
</evidence>
<comment type="subunit">
    <text evidence="9">Homotetramer.</text>
</comment>
<dbReference type="InterPro" id="IPR020548">
    <property type="entry name" value="Fructose_bisphosphatase_AS"/>
</dbReference>
<dbReference type="Pfam" id="PF18913">
    <property type="entry name" value="FBPase_C"/>
    <property type="match status" value="1"/>
</dbReference>
<evidence type="ECO:0000256" key="3">
    <source>
        <dbReference type="ARBA" id="ARBA00010941"/>
    </source>
</evidence>
<dbReference type="Proteomes" id="UP000549457">
    <property type="component" value="Unassembled WGS sequence"/>
</dbReference>
<dbReference type="PROSITE" id="PS00124">
    <property type="entry name" value="FBPASE"/>
    <property type="match status" value="1"/>
</dbReference>
<evidence type="ECO:0000256" key="6">
    <source>
        <dbReference type="ARBA" id="ARBA00022801"/>
    </source>
</evidence>
<dbReference type="GO" id="GO:0042132">
    <property type="term" value="F:fructose 1,6-bisphosphate 1-phosphatase activity"/>
    <property type="evidence" value="ECO:0007669"/>
    <property type="project" value="UniProtKB-UniRule"/>
</dbReference>
<proteinExistence type="inferred from homology"/>
<keyword evidence="6 9" id="KW-0378">Hydrolase</keyword>
<feature type="binding site" evidence="9">
    <location>
        <position position="100"/>
    </location>
    <ligand>
        <name>Mg(2+)</name>
        <dbReference type="ChEBI" id="CHEBI:18420"/>
        <label>1</label>
    </ligand>
</feature>
<dbReference type="GO" id="GO:0006000">
    <property type="term" value="P:fructose metabolic process"/>
    <property type="evidence" value="ECO:0007669"/>
    <property type="project" value="TreeGrafter"/>
</dbReference>
<dbReference type="Gene3D" id="3.30.540.10">
    <property type="entry name" value="Fructose-1,6-Bisphosphatase, subunit A, domain 1"/>
    <property type="match status" value="1"/>
</dbReference>
<dbReference type="InterPro" id="IPR028343">
    <property type="entry name" value="FBPtase"/>
</dbReference>
<evidence type="ECO:0000256" key="9">
    <source>
        <dbReference type="HAMAP-Rule" id="MF_01855"/>
    </source>
</evidence>
<dbReference type="EMBL" id="JACHFM010000001">
    <property type="protein sequence ID" value="MBB5221184.1"/>
    <property type="molecule type" value="Genomic_DNA"/>
</dbReference>
<feature type="binding site" evidence="9">
    <location>
        <position position="101"/>
    </location>
    <ligand>
        <name>Mg(2+)</name>
        <dbReference type="ChEBI" id="CHEBI:18420"/>
        <label>2</label>
    </ligand>
</feature>
<evidence type="ECO:0000256" key="1">
    <source>
        <dbReference type="ARBA" id="ARBA00001273"/>
    </source>
</evidence>
<dbReference type="PANTHER" id="PTHR11556:SF35">
    <property type="entry name" value="SEDOHEPTULOSE-1,7-BISPHOSPHATASE, CHLOROPLASTIC"/>
    <property type="match status" value="1"/>
</dbReference>
<dbReference type="PIRSF" id="PIRSF000904">
    <property type="entry name" value="FBPtase_SBPase"/>
    <property type="match status" value="1"/>
</dbReference>
<feature type="domain" description="Fructose-1-6-bisphosphatase class I N-terminal" evidence="11">
    <location>
        <begin position="14"/>
        <end position="173"/>
    </location>
</feature>
<feature type="binding site" evidence="9">
    <location>
        <begin position="241"/>
        <end position="243"/>
    </location>
    <ligand>
        <name>substrate</name>
    </ligand>
</feature>
<feature type="binding site" evidence="9">
    <location>
        <position position="189"/>
    </location>
    <ligand>
        <name>substrate</name>
    </ligand>
</feature>
<accession>A0A840SJP9</accession>
<comment type="similarity">
    <text evidence="3 9 10">Belongs to the FBPase class 1 family.</text>
</comment>
<feature type="domain" description="Fructose-1-6-bisphosphatase class 1 C-terminal" evidence="12">
    <location>
        <begin position="179"/>
        <end position="312"/>
    </location>
</feature>
<organism evidence="13 14">
    <name type="scientific">Amaricoccus macauensis</name>
    <dbReference type="NCBI Taxonomy" id="57001"/>
    <lineage>
        <taxon>Bacteria</taxon>
        <taxon>Pseudomonadati</taxon>
        <taxon>Pseudomonadota</taxon>
        <taxon>Alphaproteobacteria</taxon>
        <taxon>Rhodobacterales</taxon>
        <taxon>Paracoccaceae</taxon>
        <taxon>Amaricoccus</taxon>
    </lineage>
</organism>
<reference evidence="13 14" key="1">
    <citation type="submission" date="2020-08" db="EMBL/GenBank/DDBJ databases">
        <title>Genomic Encyclopedia of Type Strains, Phase IV (KMG-IV): sequencing the most valuable type-strain genomes for metagenomic binning, comparative biology and taxonomic classification.</title>
        <authorList>
            <person name="Goeker M."/>
        </authorList>
    </citation>
    <scope>NUCLEOTIDE SEQUENCE [LARGE SCALE GENOMIC DNA]</scope>
    <source>
        <strain evidence="13 14">DSM 101730</strain>
    </source>
</reference>
<keyword evidence="8 9" id="KW-0119">Carbohydrate metabolism</keyword>
<evidence type="ECO:0000313" key="14">
    <source>
        <dbReference type="Proteomes" id="UP000549457"/>
    </source>
</evidence>
<dbReference type="Pfam" id="PF00316">
    <property type="entry name" value="FBPase"/>
    <property type="match status" value="1"/>
</dbReference>
<sequence>MPVTLKDHLRSCDASLAATLLAIAEGSVLVAERIAAGGALGAAAGTNSDGDGQKALDIIADDIFADVLSRAPVRWLASEERETATPMTEGAPLAVAIDPLDGSGNIDLNVSIGTIFGIRAAGLTGPGTFLASGRGLLAAGYVVYGPQTGLVLTTGNGVDSFLLSPTTGEFELIEAGVQVPTEAHEFAINISNTRHWPQPIRSFIEDCIAGSTGPLEVDFNMRWIAALVVEAHRILRRGGIYLYPADARPSYSKGRLRLVYECAPMAMLMEQAGGLATDGESAILDIVPDSLHARVPFVFGSADLVKKVAAYLATPRLDRSPLFGERGLFDARSAS</sequence>
<keyword evidence="7 9" id="KW-0460">Magnesium</keyword>
<dbReference type="InterPro" id="IPR000146">
    <property type="entry name" value="FBPase_class-1"/>
</dbReference>
<evidence type="ECO:0000256" key="8">
    <source>
        <dbReference type="ARBA" id="ARBA00023277"/>
    </source>
</evidence>
<evidence type="ECO:0000256" key="7">
    <source>
        <dbReference type="ARBA" id="ARBA00022842"/>
    </source>
</evidence>
<dbReference type="GO" id="GO:0005829">
    <property type="term" value="C:cytosol"/>
    <property type="evidence" value="ECO:0007669"/>
    <property type="project" value="TreeGrafter"/>
</dbReference>
<gene>
    <name evidence="9" type="primary">fbp</name>
    <name evidence="13" type="ORF">HNP73_001105</name>
</gene>
<dbReference type="HAMAP" id="MF_01855">
    <property type="entry name" value="FBPase_class1"/>
    <property type="match status" value="1"/>
</dbReference>
<dbReference type="NCBIfam" id="NF006780">
    <property type="entry name" value="PRK09293.1-4"/>
    <property type="match status" value="1"/>
</dbReference>
<comment type="catalytic activity">
    <reaction evidence="1 9">
        <text>beta-D-fructose 1,6-bisphosphate + H2O = beta-D-fructose 6-phosphate + phosphate</text>
        <dbReference type="Rhea" id="RHEA:11064"/>
        <dbReference type="ChEBI" id="CHEBI:15377"/>
        <dbReference type="ChEBI" id="CHEBI:32966"/>
        <dbReference type="ChEBI" id="CHEBI:43474"/>
        <dbReference type="ChEBI" id="CHEBI:57634"/>
        <dbReference type="EC" id="3.1.3.11"/>
    </reaction>
</comment>
<name>A0A840SJP9_9RHOB</name>